<keyword evidence="2" id="KW-0689">Ribosomal protein</keyword>
<comment type="caution">
    <text evidence="5">The sequence shown here is derived from an EMBL/GenBank/DDBJ whole genome shotgun (WGS) entry which is preliminary data.</text>
</comment>
<dbReference type="PANTHER" id="PTHR36427">
    <property type="entry name" value="54S RIBOSOMAL PROTEIN L1, MITOCHONDRIAL"/>
    <property type="match status" value="1"/>
</dbReference>
<evidence type="ECO:0000256" key="2">
    <source>
        <dbReference type="ARBA" id="ARBA00022980"/>
    </source>
</evidence>
<dbReference type="EMBL" id="JAWRVE010000160">
    <property type="protein sequence ID" value="KAL1852442.1"/>
    <property type="molecule type" value="Genomic_DNA"/>
</dbReference>
<reference evidence="5 6" key="1">
    <citation type="journal article" date="2024" name="IMA Fungus">
        <title>IMA Genome - F19 : A genome assembly and annotation guide to empower mycologists, including annotated draft genome sequences of Ceratocystis pirilliformis, Diaporthe australafricana, Fusarium ophioides, Paecilomyces lecythidis, and Sporothrix stenoceras.</title>
        <authorList>
            <person name="Aylward J."/>
            <person name="Wilson A.M."/>
            <person name="Visagie C.M."/>
            <person name="Spraker J."/>
            <person name="Barnes I."/>
            <person name="Buitendag C."/>
            <person name="Ceriani C."/>
            <person name="Del Mar Angel L."/>
            <person name="du Plessis D."/>
            <person name="Fuchs T."/>
            <person name="Gasser K."/>
            <person name="Kramer D."/>
            <person name="Li W."/>
            <person name="Munsamy K."/>
            <person name="Piso A."/>
            <person name="Price J.L."/>
            <person name="Sonnekus B."/>
            <person name="Thomas C."/>
            <person name="van der Nest A."/>
            <person name="van Dijk A."/>
            <person name="van Heerden A."/>
            <person name="van Vuuren N."/>
            <person name="Yilmaz N."/>
            <person name="Duong T.A."/>
            <person name="van der Merwe N.A."/>
            <person name="Wingfield M.J."/>
            <person name="Wingfield B.D."/>
        </authorList>
    </citation>
    <scope>NUCLEOTIDE SEQUENCE [LARGE SCALE GENOMIC DNA]</scope>
    <source>
        <strain evidence="5 6">CMW 18300</strain>
    </source>
</reference>
<dbReference type="Gene3D" id="3.40.50.790">
    <property type="match status" value="1"/>
</dbReference>
<feature type="region of interest" description="Disordered" evidence="4">
    <location>
        <begin position="42"/>
        <end position="61"/>
    </location>
</feature>
<evidence type="ECO:0000256" key="1">
    <source>
        <dbReference type="ARBA" id="ARBA00010531"/>
    </source>
</evidence>
<name>A0ABR3W4C0_9PEZI</name>
<accession>A0ABR3W4C0</accession>
<dbReference type="PANTHER" id="PTHR36427:SF3">
    <property type="entry name" value="LARGE RIBOSOMAL SUBUNIT PROTEIN UL1M"/>
    <property type="match status" value="1"/>
</dbReference>
<dbReference type="InterPro" id="IPR016095">
    <property type="entry name" value="Ribosomal_uL1_3-a/b-sand"/>
</dbReference>
<keyword evidence="3" id="KW-0687">Ribonucleoprotein</keyword>
<dbReference type="Pfam" id="PF00687">
    <property type="entry name" value="Ribosomal_L1"/>
    <property type="match status" value="1"/>
</dbReference>
<feature type="compositionally biased region" description="Basic residues" evidence="4">
    <location>
        <begin position="52"/>
        <end position="61"/>
    </location>
</feature>
<dbReference type="Gene3D" id="3.30.190.20">
    <property type="match status" value="1"/>
</dbReference>
<dbReference type="InterPro" id="IPR023674">
    <property type="entry name" value="Ribosomal_uL1-like"/>
</dbReference>
<dbReference type="CDD" id="cd00403">
    <property type="entry name" value="Ribosomal_L1"/>
    <property type="match status" value="1"/>
</dbReference>
<proteinExistence type="inferred from homology"/>
<evidence type="ECO:0000256" key="3">
    <source>
        <dbReference type="ARBA" id="ARBA00023274"/>
    </source>
</evidence>
<protein>
    <recommendedName>
        <fullName evidence="7">50S ribosomal protein L1</fullName>
    </recommendedName>
</protein>
<sequence length="332" mass="35804">MAAINQCLASMARLSLATSSRPTIQAAIPRYLAPSIVAAAQQTRNASGRPSGPRKREKKKRVFKSFRVDRLDSMTKFSLCDAIRYATPFLAPMPYCRRNEKETVVLTSGQNRYTRAAEVGQDPVTTKYDLAVKLKTLKSGPVIKSRIRLPHPVKSGRRIGVICREGSALAIQAREAGAVAVGEESLFQAIRDGTLELTSLICDKSSSDKLAKANMGRLLGPKGLMPSVRAKTITSNVLGLLKEMAGADNYREKDGVVRLAVGQLGFTPEMLATNVKAFVGQVKEDCSALDSQIVKEVHEVVLSSTHGPGFSLNGGFNPTEEGLTPAMLTSPM</sequence>
<dbReference type="InterPro" id="IPR028364">
    <property type="entry name" value="Ribosomal_uL1/biogenesis"/>
</dbReference>
<dbReference type="SUPFAM" id="SSF56808">
    <property type="entry name" value="Ribosomal protein L1"/>
    <property type="match status" value="1"/>
</dbReference>
<gene>
    <name evidence="5" type="ORF">Daus18300_012201</name>
</gene>
<feature type="region of interest" description="Disordered" evidence="4">
    <location>
        <begin position="312"/>
        <end position="332"/>
    </location>
</feature>
<keyword evidence="6" id="KW-1185">Reference proteome</keyword>
<evidence type="ECO:0000313" key="6">
    <source>
        <dbReference type="Proteomes" id="UP001583177"/>
    </source>
</evidence>
<dbReference type="Proteomes" id="UP001583177">
    <property type="component" value="Unassembled WGS sequence"/>
</dbReference>
<comment type="similarity">
    <text evidence="1">Belongs to the universal ribosomal protein uL1 family.</text>
</comment>
<evidence type="ECO:0000256" key="4">
    <source>
        <dbReference type="SAM" id="MobiDB-lite"/>
    </source>
</evidence>
<evidence type="ECO:0008006" key="7">
    <source>
        <dbReference type="Google" id="ProtNLM"/>
    </source>
</evidence>
<evidence type="ECO:0000313" key="5">
    <source>
        <dbReference type="EMBL" id="KAL1852442.1"/>
    </source>
</evidence>
<organism evidence="5 6">
    <name type="scientific">Diaporthe australafricana</name>
    <dbReference type="NCBI Taxonomy" id="127596"/>
    <lineage>
        <taxon>Eukaryota</taxon>
        <taxon>Fungi</taxon>
        <taxon>Dikarya</taxon>
        <taxon>Ascomycota</taxon>
        <taxon>Pezizomycotina</taxon>
        <taxon>Sordariomycetes</taxon>
        <taxon>Sordariomycetidae</taxon>
        <taxon>Diaporthales</taxon>
        <taxon>Diaporthaceae</taxon>
        <taxon>Diaporthe</taxon>
    </lineage>
</organism>